<comment type="subcellular location">
    <subcellularLocation>
        <location evidence="6">Cell membrane</location>
        <topology evidence="6">Multi-pass membrane protein</topology>
    </subcellularLocation>
    <subcellularLocation>
        <location evidence="1">Membrane</location>
    </subcellularLocation>
</comment>
<proteinExistence type="inferred from homology"/>
<dbReference type="Pfam" id="PF02104">
    <property type="entry name" value="SURF1"/>
    <property type="match status" value="1"/>
</dbReference>
<sequence length="287" mass="30063">MLQMMLRPRWVLALLFALAVAAAFALLGQWQIERAVEQSTTVERPTEEVLPFGDLVQPDAPTEQVATAQRVEVHGTFVPGDTVLVEGRLNDGVAGYWAVAHLEVTDASPGGLPVALGWAADRETAQAAADAFDAAADGAEVSVVGRFLPSEAPVAPDEDGDPFAMTTVAVAQLINVWADYDDRPVYFGYVTTTDAAPGLEPIVSPAPEHSFELNWLNVFYAVEWVVFAGFAVYLWYRLVRDAVEREQQEAEEAAAAAAGGAASPSGGASDGAPAGAPGGPSGGPRGA</sequence>
<keyword evidence="5 6" id="KW-0472">Membrane</keyword>
<reference evidence="8" key="1">
    <citation type="submission" date="2022-06" db="EMBL/GenBank/DDBJ databases">
        <title>Sequencing the genomes of 1000 actinobacteria strains.</title>
        <authorList>
            <person name="Klenk H.-P."/>
        </authorList>
    </citation>
    <scope>NUCLEOTIDE SEQUENCE</scope>
    <source>
        <strain evidence="8">DSM 22016</strain>
    </source>
</reference>
<feature type="transmembrane region" description="Helical" evidence="6">
    <location>
        <begin position="215"/>
        <end position="236"/>
    </location>
</feature>
<accession>A0A9X2H5I9</accession>
<evidence type="ECO:0000256" key="1">
    <source>
        <dbReference type="ARBA" id="ARBA00004370"/>
    </source>
</evidence>
<feature type="compositionally biased region" description="Low complexity" evidence="7">
    <location>
        <begin position="253"/>
        <end position="275"/>
    </location>
</feature>
<dbReference type="AlphaFoldDB" id="A0A9X2H5I9"/>
<dbReference type="GO" id="GO:0005886">
    <property type="term" value="C:plasma membrane"/>
    <property type="evidence" value="ECO:0007669"/>
    <property type="project" value="UniProtKB-SubCell"/>
</dbReference>
<evidence type="ECO:0000256" key="7">
    <source>
        <dbReference type="SAM" id="MobiDB-lite"/>
    </source>
</evidence>
<dbReference type="PROSITE" id="PS50895">
    <property type="entry name" value="SURF1"/>
    <property type="match status" value="1"/>
</dbReference>
<dbReference type="Proteomes" id="UP001139722">
    <property type="component" value="Unassembled WGS sequence"/>
</dbReference>
<keyword evidence="6" id="KW-1003">Cell membrane</keyword>
<evidence type="ECO:0000256" key="6">
    <source>
        <dbReference type="RuleBase" id="RU363076"/>
    </source>
</evidence>
<dbReference type="InterPro" id="IPR045214">
    <property type="entry name" value="Surf1/Surf4"/>
</dbReference>
<keyword evidence="9" id="KW-1185">Reference proteome</keyword>
<protein>
    <recommendedName>
        <fullName evidence="6">SURF1-like protein</fullName>
    </recommendedName>
</protein>
<dbReference type="OrthoDB" id="3266379at2"/>
<evidence type="ECO:0000256" key="3">
    <source>
        <dbReference type="ARBA" id="ARBA00022692"/>
    </source>
</evidence>
<dbReference type="PANTHER" id="PTHR23427:SF2">
    <property type="entry name" value="SURFEIT LOCUS PROTEIN 1"/>
    <property type="match status" value="1"/>
</dbReference>
<name>A0A9X2H5I9_9MICO</name>
<feature type="compositionally biased region" description="Gly residues" evidence="7">
    <location>
        <begin position="276"/>
        <end position="287"/>
    </location>
</feature>
<evidence type="ECO:0000256" key="5">
    <source>
        <dbReference type="ARBA" id="ARBA00023136"/>
    </source>
</evidence>
<comment type="similarity">
    <text evidence="2 6">Belongs to the SURF1 family.</text>
</comment>
<keyword evidence="3 6" id="KW-0812">Transmembrane</keyword>
<keyword evidence="4 6" id="KW-1133">Transmembrane helix</keyword>
<evidence type="ECO:0000256" key="2">
    <source>
        <dbReference type="ARBA" id="ARBA00007165"/>
    </source>
</evidence>
<dbReference type="PANTHER" id="PTHR23427">
    <property type="entry name" value="SURFEIT LOCUS PROTEIN"/>
    <property type="match status" value="1"/>
</dbReference>
<dbReference type="InterPro" id="IPR002994">
    <property type="entry name" value="Surf1/Shy1"/>
</dbReference>
<feature type="region of interest" description="Disordered" evidence="7">
    <location>
        <begin position="251"/>
        <end position="287"/>
    </location>
</feature>
<dbReference type="EMBL" id="JAMZDY010000001">
    <property type="protein sequence ID" value="MCP2371177.1"/>
    <property type="molecule type" value="Genomic_DNA"/>
</dbReference>
<dbReference type="RefSeq" id="WP_156999997.1">
    <property type="nucleotide sequence ID" value="NZ_BAAANU010000036.1"/>
</dbReference>
<organism evidence="8 9">
    <name type="scientific">Agromyces terreus</name>
    <dbReference type="NCBI Taxonomy" id="424795"/>
    <lineage>
        <taxon>Bacteria</taxon>
        <taxon>Bacillati</taxon>
        <taxon>Actinomycetota</taxon>
        <taxon>Actinomycetes</taxon>
        <taxon>Micrococcales</taxon>
        <taxon>Microbacteriaceae</taxon>
        <taxon>Agromyces</taxon>
    </lineage>
</organism>
<gene>
    <name evidence="8" type="ORF">BJ978_001853</name>
</gene>
<comment type="caution">
    <text evidence="6">Lacks conserved residue(s) required for the propagation of feature annotation.</text>
</comment>
<evidence type="ECO:0000313" key="9">
    <source>
        <dbReference type="Proteomes" id="UP001139722"/>
    </source>
</evidence>
<evidence type="ECO:0000313" key="8">
    <source>
        <dbReference type="EMBL" id="MCP2371177.1"/>
    </source>
</evidence>
<comment type="caution">
    <text evidence="8">The sequence shown here is derived from an EMBL/GenBank/DDBJ whole genome shotgun (WGS) entry which is preliminary data.</text>
</comment>
<evidence type="ECO:0000256" key="4">
    <source>
        <dbReference type="ARBA" id="ARBA00022989"/>
    </source>
</evidence>